<proteinExistence type="predicted"/>
<protein>
    <submittedName>
        <fullName evidence="2">Alpha/beta fold hydrolase</fullName>
    </submittedName>
</protein>
<dbReference type="PANTHER" id="PTHR43798">
    <property type="entry name" value="MONOACYLGLYCEROL LIPASE"/>
    <property type="match status" value="1"/>
</dbReference>
<dbReference type="InterPro" id="IPR000073">
    <property type="entry name" value="AB_hydrolase_1"/>
</dbReference>
<dbReference type="SUPFAM" id="SSF53474">
    <property type="entry name" value="alpha/beta-Hydrolases"/>
    <property type="match status" value="2"/>
</dbReference>
<dbReference type="OrthoDB" id="9799612at2"/>
<evidence type="ECO:0000313" key="3">
    <source>
        <dbReference type="Proteomes" id="UP000318681"/>
    </source>
</evidence>
<dbReference type="EMBL" id="VNIM01000009">
    <property type="protein sequence ID" value="TVV76547.1"/>
    <property type="molecule type" value="Genomic_DNA"/>
</dbReference>
<dbReference type="Gene3D" id="3.40.50.1820">
    <property type="entry name" value="alpha/beta hydrolase"/>
    <property type="match status" value="2"/>
</dbReference>
<feature type="domain" description="AB hydrolase-1" evidence="1">
    <location>
        <begin position="338"/>
        <end position="410"/>
    </location>
</feature>
<gene>
    <name evidence="2" type="ORF">FOY91_03935</name>
</gene>
<dbReference type="GO" id="GO:0016020">
    <property type="term" value="C:membrane"/>
    <property type="evidence" value="ECO:0007669"/>
    <property type="project" value="TreeGrafter"/>
</dbReference>
<name>A0A558RAW9_9SPHN</name>
<keyword evidence="2" id="KW-0378">Hydrolase</keyword>
<dbReference type="Pfam" id="PF00561">
    <property type="entry name" value="Abhydrolase_1"/>
    <property type="match status" value="1"/>
</dbReference>
<organism evidence="2 3">
    <name type="scientific">Alterirhizorhabdus solaris</name>
    <dbReference type="NCBI Taxonomy" id="2529389"/>
    <lineage>
        <taxon>Bacteria</taxon>
        <taxon>Pseudomonadati</taxon>
        <taxon>Pseudomonadota</taxon>
        <taxon>Alphaproteobacteria</taxon>
        <taxon>Sphingomonadales</taxon>
        <taxon>Rhizorhabdaceae</taxon>
        <taxon>Alterirhizorhabdus</taxon>
    </lineage>
</organism>
<sequence length="573" mass="61036">MTPKMASSSGETRAVRKGFVEVDGRLVHYRYAGNGPAVVMLHDSPRSSRLHRETMARLADHYRVYALDTPGYGASSPLDAGRPTIAMFSAALGRTLEAMGLASAPLYATHTSAKIALDHAARSGNPPRLILDGLSIPAGPPDVPFIEAYMRPFRLDDAGGYLATEWTRMRDMLRWFPWFTPTPAARMPIAGQGDAWIADYVLDLLSAGPHYSSAYAAAMYYDPMPALRTVRCPTVVAARADDVLFASLERVPAHDNDALTVMRLPADGTAWLEWLVGMFAEAPVLPEPPDAKDAAAVYTTLPHGQMLVRRAGHGLQPLLILDAPTTLHARQWQDALGDRPTLVPDLPGYGGSGPLPVASIEAAADALAAMIDALGLDRVDVLGLGFATPLAAAFAARQGDRVGRVVLDGCFAVDDAERDAFAAALCPDPGFDRAGGHLHRIWHMLRDGEAQWPWFDGAPSAQRTLDPLLSAAALHPALVAILEQPAHYGDIARAAVQCPAAARYAVFAPPALILDHPDDPAYRAAGTVAALLPDARLATRAAHVADTCAIVCTFLDDAVPHPAGASRTVENAI</sequence>
<dbReference type="Proteomes" id="UP000318681">
    <property type="component" value="Unassembled WGS sequence"/>
</dbReference>
<dbReference type="AlphaFoldDB" id="A0A558RAW9"/>
<dbReference type="InterPro" id="IPR050266">
    <property type="entry name" value="AB_hydrolase_sf"/>
</dbReference>
<accession>A0A558RAW9</accession>
<evidence type="ECO:0000259" key="1">
    <source>
        <dbReference type="Pfam" id="PF00561"/>
    </source>
</evidence>
<reference evidence="2 3" key="1">
    <citation type="submission" date="2019-07" db="EMBL/GenBank/DDBJ databases">
        <title>Sphingomonas solaris sp. nov., isolated from a solar panel from Boston, Massachusetts.</title>
        <authorList>
            <person name="Tanner K."/>
            <person name="Pascual J."/>
            <person name="Mancuso C."/>
            <person name="Pereto J."/>
            <person name="Khalil A."/>
            <person name="Vilanova C."/>
        </authorList>
    </citation>
    <scope>NUCLEOTIDE SEQUENCE [LARGE SCALE GENOMIC DNA]</scope>
    <source>
        <strain evidence="2 3">R4DWN</strain>
    </source>
</reference>
<keyword evidence="3" id="KW-1185">Reference proteome</keyword>
<comment type="caution">
    <text evidence="2">The sequence shown here is derived from an EMBL/GenBank/DDBJ whole genome shotgun (WGS) entry which is preliminary data.</text>
</comment>
<dbReference type="GO" id="GO:0016787">
    <property type="term" value="F:hydrolase activity"/>
    <property type="evidence" value="ECO:0007669"/>
    <property type="project" value="UniProtKB-KW"/>
</dbReference>
<dbReference type="PANTHER" id="PTHR43798:SF33">
    <property type="entry name" value="HYDROLASE, PUTATIVE (AFU_ORTHOLOGUE AFUA_2G14860)-RELATED"/>
    <property type="match status" value="1"/>
</dbReference>
<dbReference type="InterPro" id="IPR029058">
    <property type="entry name" value="AB_hydrolase_fold"/>
</dbReference>
<evidence type="ECO:0000313" key="2">
    <source>
        <dbReference type="EMBL" id="TVV76547.1"/>
    </source>
</evidence>